<gene>
    <name evidence="3" type="ORF">JYK02_08900</name>
</gene>
<evidence type="ECO:0000256" key="1">
    <source>
        <dbReference type="SAM" id="MobiDB-lite"/>
    </source>
</evidence>
<feature type="compositionally biased region" description="Low complexity" evidence="1">
    <location>
        <begin position="35"/>
        <end position="46"/>
    </location>
</feature>
<accession>A0ABS3D7K4</accession>
<proteinExistence type="predicted"/>
<feature type="transmembrane region" description="Helical" evidence="2">
    <location>
        <begin position="306"/>
        <end position="325"/>
    </location>
</feature>
<feature type="transmembrane region" description="Helical" evidence="2">
    <location>
        <begin position="334"/>
        <end position="352"/>
    </location>
</feature>
<name>A0ABS3D7K4_9BACT</name>
<keyword evidence="2" id="KW-0472">Membrane</keyword>
<feature type="transmembrane region" description="Helical" evidence="2">
    <location>
        <begin position="234"/>
        <end position="252"/>
    </location>
</feature>
<feature type="region of interest" description="Disordered" evidence="1">
    <location>
        <begin position="23"/>
        <end position="98"/>
    </location>
</feature>
<feature type="transmembrane region" description="Helical" evidence="2">
    <location>
        <begin position="132"/>
        <end position="150"/>
    </location>
</feature>
<evidence type="ECO:0000313" key="4">
    <source>
        <dbReference type="Proteomes" id="UP000664052"/>
    </source>
</evidence>
<dbReference type="Proteomes" id="UP000664052">
    <property type="component" value="Unassembled WGS sequence"/>
</dbReference>
<feature type="compositionally biased region" description="Acidic residues" evidence="1">
    <location>
        <begin position="390"/>
        <end position="407"/>
    </location>
</feature>
<evidence type="ECO:0000313" key="3">
    <source>
        <dbReference type="EMBL" id="MBN8227623.1"/>
    </source>
</evidence>
<organism evidence="3 4">
    <name type="scientific">Corallococcus macrosporus</name>
    <dbReference type="NCBI Taxonomy" id="35"/>
    <lineage>
        <taxon>Bacteria</taxon>
        <taxon>Pseudomonadati</taxon>
        <taxon>Myxococcota</taxon>
        <taxon>Myxococcia</taxon>
        <taxon>Myxococcales</taxon>
        <taxon>Cystobacterineae</taxon>
        <taxon>Myxococcaceae</taxon>
        <taxon>Corallococcus</taxon>
    </lineage>
</organism>
<protein>
    <submittedName>
        <fullName evidence="3">Zinc ribbon domain-containing protein</fullName>
    </submittedName>
</protein>
<keyword evidence="4" id="KW-1185">Reference proteome</keyword>
<feature type="region of interest" description="Disordered" evidence="1">
    <location>
        <begin position="382"/>
        <end position="414"/>
    </location>
</feature>
<comment type="caution">
    <text evidence="3">The sequence shown here is derived from an EMBL/GenBank/DDBJ whole genome shotgun (WGS) entry which is preliminary data.</text>
</comment>
<feature type="transmembrane region" description="Helical" evidence="2">
    <location>
        <begin position="358"/>
        <end position="375"/>
    </location>
</feature>
<keyword evidence="2" id="KW-1133">Transmembrane helix</keyword>
<reference evidence="3 4" key="1">
    <citation type="submission" date="2021-02" db="EMBL/GenBank/DDBJ databases">
        <title>De Novo genome assembly of isolated myxobacteria.</title>
        <authorList>
            <person name="Stevens D.C."/>
        </authorList>
    </citation>
    <scope>NUCLEOTIDE SEQUENCE [LARGE SCALE GENOMIC DNA]</scope>
    <source>
        <strain evidence="3 4">ATCC 29039</strain>
    </source>
</reference>
<dbReference type="EMBL" id="JAFIMU010000004">
    <property type="protein sequence ID" value="MBN8227623.1"/>
    <property type="molecule type" value="Genomic_DNA"/>
</dbReference>
<keyword evidence="2" id="KW-0812">Transmembrane</keyword>
<dbReference type="RefSeq" id="WP_207050464.1">
    <property type="nucleotide sequence ID" value="NZ_JAFIMU010000004.1"/>
</dbReference>
<evidence type="ECO:0000256" key="2">
    <source>
        <dbReference type="SAM" id="Phobius"/>
    </source>
</evidence>
<sequence length="414" mass="43997">MQCPECGESAADVRLMYCENCGAKMPARPAPPPRASSAKSQRPSRPMSEPAYAAEILDEEEDARQQGRAGSAPPRGAREQPPPDAYEDEDPYTGPRWLKDVPGHSQSVVGVGLVTFSLVLSILPFFPSVGVLGTLLTLVGSVALVARELRRDGNAPGWVDHVPLVLLRPEVPAGFTLLLLALTVRLLSGFNLLLPLWAAGTLLIAVEQYRLVIAEPDGVGRDFDARSLLGFPRVLALAGVAVCVVALFLPWGKVMADGSSLPDNAPVPGSVRGAPPELRVLPTTRPSDDSLYSQGGGVMSRSGWDLPLSELPLLVLLSVLVLAALRPDVERPAWLRWVPVGAVSVSLLWALAGVKLAVGPFAFLAGLGAVGFHAVRHALGRDEPQGLLPPEDDPYDPEQDLETETEAEPGGYRG</sequence>